<accession>A0A067PSZ5</accession>
<name>A0A067PSZ5_9AGAM</name>
<protein>
    <recommendedName>
        <fullName evidence="3">F-box domain-containing protein</fullName>
    </recommendedName>
</protein>
<evidence type="ECO:0000313" key="2">
    <source>
        <dbReference type="Proteomes" id="UP000027265"/>
    </source>
</evidence>
<dbReference type="Gene3D" id="3.80.10.10">
    <property type="entry name" value="Ribonuclease Inhibitor"/>
    <property type="match status" value="1"/>
</dbReference>
<reference evidence="2" key="1">
    <citation type="journal article" date="2014" name="Proc. Natl. Acad. Sci. U.S.A.">
        <title>Extensive sampling of basidiomycete genomes demonstrates inadequacy of the white-rot/brown-rot paradigm for wood decay fungi.</title>
        <authorList>
            <person name="Riley R."/>
            <person name="Salamov A.A."/>
            <person name="Brown D.W."/>
            <person name="Nagy L.G."/>
            <person name="Floudas D."/>
            <person name="Held B.W."/>
            <person name="Levasseur A."/>
            <person name="Lombard V."/>
            <person name="Morin E."/>
            <person name="Otillar R."/>
            <person name="Lindquist E.A."/>
            <person name="Sun H."/>
            <person name="LaButti K.M."/>
            <person name="Schmutz J."/>
            <person name="Jabbour D."/>
            <person name="Luo H."/>
            <person name="Baker S.E."/>
            <person name="Pisabarro A.G."/>
            <person name="Walton J.D."/>
            <person name="Blanchette R.A."/>
            <person name="Henrissat B."/>
            <person name="Martin F."/>
            <person name="Cullen D."/>
            <person name="Hibbett D.S."/>
            <person name="Grigoriev I.V."/>
        </authorList>
    </citation>
    <scope>NUCLEOTIDE SEQUENCE [LARGE SCALE GENOMIC DNA]</scope>
    <source>
        <strain evidence="2">MUCL 33604</strain>
    </source>
</reference>
<proteinExistence type="predicted"/>
<gene>
    <name evidence="1" type="ORF">JAAARDRAFT_35553</name>
</gene>
<evidence type="ECO:0008006" key="3">
    <source>
        <dbReference type="Google" id="ProtNLM"/>
    </source>
</evidence>
<keyword evidence="2" id="KW-1185">Reference proteome</keyword>
<dbReference type="InterPro" id="IPR032675">
    <property type="entry name" value="LRR_dom_sf"/>
</dbReference>
<evidence type="ECO:0000313" key="1">
    <source>
        <dbReference type="EMBL" id="KDQ56955.1"/>
    </source>
</evidence>
<organism evidence="1 2">
    <name type="scientific">Jaapia argillacea MUCL 33604</name>
    <dbReference type="NCBI Taxonomy" id="933084"/>
    <lineage>
        <taxon>Eukaryota</taxon>
        <taxon>Fungi</taxon>
        <taxon>Dikarya</taxon>
        <taxon>Basidiomycota</taxon>
        <taxon>Agaricomycotina</taxon>
        <taxon>Agaricomycetes</taxon>
        <taxon>Agaricomycetidae</taxon>
        <taxon>Jaapiales</taxon>
        <taxon>Jaapiaceae</taxon>
        <taxon>Jaapia</taxon>
    </lineage>
</organism>
<dbReference type="Proteomes" id="UP000027265">
    <property type="component" value="Unassembled WGS sequence"/>
</dbReference>
<dbReference type="EMBL" id="KL197720">
    <property type="protein sequence ID" value="KDQ56955.1"/>
    <property type="molecule type" value="Genomic_DNA"/>
</dbReference>
<dbReference type="HOGENOM" id="CLU_065722_0_0_1"/>
<dbReference type="AlphaFoldDB" id="A0A067PSZ5"/>
<dbReference type="InParanoid" id="A0A067PSZ5"/>
<dbReference type="OrthoDB" id="2848819at2759"/>
<sequence>MNRWNDIPYDVLEALCKETATLPSSCSNDVPSPAPNDARKSLFSLSMVDSRTREACYPWLFKKVTFNKTWSNSPSWRAFDEKMKEMIKNPSLCRVVKTFELDAWVNDQANDRPSPTTYTLLPTFLASLPQLHTLTFRIQDPFVPNFRSTFADLVKTHGPLVTVEKLTISRGCAFLINHCPNTLEFEESSLHGDEAVELVTLTEALGTSCQRLRTLSTAEVISSNMLEDILTSVPLLEELRLSSHISSWWRRRRGQSVGQPVGQGIMVKHSSLTLSLHYNDSHLTP</sequence>